<dbReference type="EMBL" id="MF289966">
    <property type="protein sequence ID" value="ATW21593.1"/>
    <property type="molecule type" value="mRNA"/>
</dbReference>
<dbReference type="InterPro" id="IPR021102">
    <property type="entry name" value="PNGase_A"/>
</dbReference>
<accession>A0A2H4P6A1</accession>
<dbReference type="Pfam" id="PF12222">
    <property type="entry name" value="PNGaseA"/>
    <property type="match status" value="1"/>
</dbReference>
<proteinExistence type="evidence at transcript level"/>
<name>A0A2H4P6A1_FAGTA</name>
<keyword evidence="3" id="KW-0378">Hydrolase</keyword>
<dbReference type="PANTHER" id="PTHR31104">
    <property type="entry name" value="PEPTIDE-N4-(N-ACETYL-BETA-GLUCOSAMINYL)ASPARAGINE AMIDASE A PROTEIN"/>
    <property type="match status" value="1"/>
</dbReference>
<feature type="signal peptide" evidence="1">
    <location>
        <begin position="1"/>
        <end position="20"/>
    </location>
</feature>
<dbReference type="InterPro" id="IPR056948">
    <property type="entry name" value="PNGaseA_N"/>
</dbReference>
<feature type="domain" description="Peptide N-acetyl-beta-D-glucosaminyl asparaginase amidase A N-terminal" evidence="2">
    <location>
        <begin position="61"/>
        <end position="393"/>
    </location>
</feature>
<feature type="chain" id="PRO_5014114698" evidence="1">
    <location>
        <begin position="21"/>
        <end position="616"/>
    </location>
</feature>
<dbReference type="AlphaFoldDB" id="A0A2H4P6A1"/>
<protein>
    <submittedName>
        <fullName evidence="3">Peptide-N4-(N-acetyl-beta-glucosaminyl)asparagine amidase A</fullName>
        <ecNumber evidence="3">3.5.1.52</ecNumber>
    </submittedName>
</protein>
<reference evidence="3" key="1">
    <citation type="submission" date="2017-06" db="EMBL/GenBank/DDBJ databases">
        <title>Cloning of Fagopyrum tataricum N-glycanase gene (FtPNGase A) and its secretory expression in pichia pastoris.</title>
        <authorList>
            <person name="Wang Y."/>
        </authorList>
    </citation>
    <scope>NUCLEOTIDE SEQUENCE</scope>
</reference>
<organism evidence="3">
    <name type="scientific">Fagopyrum tataricum</name>
    <name type="common">Tartarian buckwheat</name>
    <name type="synonym">Polygonum tataricum</name>
    <dbReference type="NCBI Taxonomy" id="62330"/>
    <lineage>
        <taxon>Eukaryota</taxon>
        <taxon>Viridiplantae</taxon>
        <taxon>Streptophyta</taxon>
        <taxon>Embryophyta</taxon>
        <taxon>Tracheophyta</taxon>
        <taxon>Spermatophyta</taxon>
        <taxon>Magnoliopsida</taxon>
        <taxon>eudicotyledons</taxon>
        <taxon>Gunneridae</taxon>
        <taxon>Pentapetalae</taxon>
        <taxon>Caryophyllales</taxon>
        <taxon>Polygonaceae</taxon>
        <taxon>Polygonoideae</taxon>
        <taxon>Fagopyreae</taxon>
        <taxon>Fagopyrum</taxon>
    </lineage>
</organism>
<keyword evidence="1" id="KW-0732">Signal</keyword>
<evidence type="ECO:0000313" key="3">
    <source>
        <dbReference type="EMBL" id="ATW21593.1"/>
    </source>
</evidence>
<evidence type="ECO:0000256" key="1">
    <source>
        <dbReference type="SAM" id="SignalP"/>
    </source>
</evidence>
<evidence type="ECO:0000259" key="2">
    <source>
        <dbReference type="Pfam" id="PF12222"/>
    </source>
</evidence>
<dbReference type="EC" id="3.5.1.52" evidence="3"/>
<sequence length="616" mass="68253">MKVSIIFTHFLLLLLPLASSLSSPFSDGFLHLRSFSPPRDNSLPPQQQLQVTQPLPSDLLTPACYVSLLSHSFGQTIGEPPVDVEYSSPETCPSPSSWSNIVLEMNATCIGEQYDRIAGVWLDGVEILRTSTPEPTPDGIFWSVRKDVTRYSSLFARSNISISVMLENVFNDVYTGVFHVNLTLLVYTESAVKSPSIGDWFKKLGFGSGVSDGSDGNWLAWDQKPADLIVPVSDNGDLGFWFRIGNESVVGSRSVEIPKNARKIVLELYVSAHGDDEFWYSNPPDFYILTNNLTTKRGNGAFREVFVRIDGNLVASEIPFPVIFTGGINPLFWEPVVAIGAFDLPSYDFDLTPFLGLLLDGKNHSFQLGVGRAIDFWLVDANLHVWLDKGSEVVEAGAALHHPPRFGESWEWKLDGLDGEFEVEAERSSHSSGWVACSCGNVTTRVVRKIKFKNKIKFKGNGTYKSVKQHVKLKTEVTLKSSSSSDADDNDGVISKRTLKRKYPLTVIIDTQPGAAADTYLMRTNVSHALNEKSSFGRLSWTSYNRQRSGGWMAVKDHSVLSGAAHTHQSFSSRNQSTCYTRQVEAADAELLTDVSTSVCPSILHELLDKYLFLGW</sequence>
<dbReference type="GO" id="GO:0000224">
    <property type="term" value="F:peptide-N4-(N-acetyl-beta-glucosaminyl)asparagine amidase activity"/>
    <property type="evidence" value="ECO:0007669"/>
    <property type="project" value="UniProtKB-EC"/>
</dbReference>